<feature type="domain" description="Helicase C-terminal" evidence="13">
    <location>
        <begin position="700"/>
        <end position="848"/>
    </location>
</feature>
<feature type="compositionally biased region" description="Low complexity" evidence="10">
    <location>
        <begin position="22"/>
        <end position="36"/>
    </location>
</feature>
<evidence type="ECO:0000256" key="9">
    <source>
        <dbReference type="RuleBase" id="RU365068"/>
    </source>
</evidence>
<dbReference type="InterPro" id="IPR027417">
    <property type="entry name" value="P-loop_NTPase"/>
</dbReference>
<dbReference type="Pfam" id="PF00271">
    <property type="entry name" value="Helicase_C"/>
    <property type="match status" value="1"/>
</dbReference>
<evidence type="ECO:0000256" key="8">
    <source>
        <dbReference type="PROSITE-ProRule" id="PRU00552"/>
    </source>
</evidence>
<dbReference type="EC" id="3.6.4.13" evidence="9"/>
<evidence type="ECO:0000313" key="16">
    <source>
        <dbReference type="Proteomes" id="UP000799441"/>
    </source>
</evidence>
<dbReference type="Proteomes" id="UP000799441">
    <property type="component" value="Unassembled WGS sequence"/>
</dbReference>
<dbReference type="Gene3D" id="3.40.50.300">
    <property type="entry name" value="P-loop containing nucleotide triphosphate hydrolases"/>
    <property type="match status" value="2"/>
</dbReference>
<dbReference type="PROSITE" id="PS51195">
    <property type="entry name" value="Q_MOTIF"/>
    <property type="match status" value="1"/>
</dbReference>
<dbReference type="PROSITE" id="PS51192">
    <property type="entry name" value="HELICASE_ATP_BIND_1"/>
    <property type="match status" value="1"/>
</dbReference>
<dbReference type="InterPro" id="IPR000629">
    <property type="entry name" value="RNA-helicase_DEAD-box_CS"/>
</dbReference>
<dbReference type="Pfam" id="PF00270">
    <property type="entry name" value="DEAD"/>
    <property type="match status" value="2"/>
</dbReference>
<dbReference type="OrthoDB" id="3370at2759"/>
<dbReference type="PROSITE" id="PS51194">
    <property type="entry name" value="HELICASE_CTER"/>
    <property type="match status" value="1"/>
</dbReference>
<evidence type="ECO:0000259" key="11">
    <source>
        <dbReference type="PROSITE" id="PS51192"/>
    </source>
</evidence>
<dbReference type="GO" id="GO:0003724">
    <property type="term" value="F:RNA helicase activity"/>
    <property type="evidence" value="ECO:0007669"/>
    <property type="project" value="UniProtKB-EC"/>
</dbReference>
<keyword evidence="3 9" id="KW-0547">Nucleotide-binding</keyword>
<dbReference type="GO" id="GO:0003723">
    <property type="term" value="F:RNA binding"/>
    <property type="evidence" value="ECO:0007669"/>
    <property type="project" value="UniProtKB-UniRule"/>
</dbReference>
<comment type="similarity">
    <text evidence="9">Belongs to the DEAD box helicase family.</text>
</comment>
<gene>
    <name evidence="15" type="ORF">K431DRAFT_280116</name>
</gene>
<feature type="compositionally biased region" description="Polar residues" evidence="10">
    <location>
        <begin position="134"/>
        <end position="151"/>
    </location>
</feature>
<evidence type="ECO:0000256" key="1">
    <source>
        <dbReference type="ARBA" id="ARBA00004604"/>
    </source>
</evidence>
<feature type="compositionally biased region" description="Low complexity" evidence="10">
    <location>
        <begin position="639"/>
        <end position="664"/>
    </location>
</feature>
<name>A0A9P4URW2_9PEZI</name>
<evidence type="ECO:0000256" key="2">
    <source>
        <dbReference type="ARBA" id="ARBA00022552"/>
    </source>
</evidence>
<protein>
    <recommendedName>
        <fullName evidence="9">ATP-dependent RNA helicase</fullName>
        <ecNumber evidence="9">3.6.4.13</ecNumber>
    </recommendedName>
</protein>
<dbReference type="SMART" id="SM00487">
    <property type="entry name" value="DEXDc"/>
    <property type="match status" value="1"/>
</dbReference>
<evidence type="ECO:0000259" key="14">
    <source>
        <dbReference type="PROSITE" id="PS51195"/>
    </source>
</evidence>
<evidence type="ECO:0000313" key="15">
    <source>
        <dbReference type="EMBL" id="KAF2726087.1"/>
    </source>
</evidence>
<reference evidence="15" key="1">
    <citation type="journal article" date="2020" name="Stud. Mycol.">
        <title>101 Dothideomycetes genomes: a test case for predicting lifestyles and emergence of pathogens.</title>
        <authorList>
            <person name="Haridas S."/>
            <person name="Albert R."/>
            <person name="Binder M."/>
            <person name="Bloem J."/>
            <person name="Labutti K."/>
            <person name="Salamov A."/>
            <person name="Andreopoulos B."/>
            <person name="Baker S."/>
            <person name="Barry K."/>
            <person name="Bills G."/>
            <person name="Bluhm B."/>
            <person name="Cannon C."/>
            <person name="Castanera R."/>
            <person name="Culley D."/>
            <person name="Daum C."/>
            <person name="Ezra D."/>
            <person name="Gonzalez J."/>
            <person name="Henrissat B."/>
            <person name="Kuo A."/>
            <person name="Liang C."/>
            <person name="Lipzen A."/>
            <person name="Lutzoni F."/>
            <person name="Magnuson J."/>
            <person name="Mondo S."/>
            <person name="Nolan M."/>
            <person name="Ohm R."/>
            <person name="Pangilinan J."/>
            <person name="Park H.-J."/>
            <person name="Ramirez L."/>
            <person name="Alfaro M."/>
            <person name="Sun H."/>
            <person name="Tritt A."/>
            <person name="Yoshinaga Y."/>
            <person name="Zwiers L.-H."/>
            <person name="Turgeon B."/>
            <person name="Goodwin S."/>
            <person name="Spatafora J."/>
            <person name="Crous P."/>
            <person name="Grigoriev I."/>
        </authorList>
    </citation>
    <scope>NUCLEOTIDE SEQUENCE</scope>
    <source>
        <strain evidence="15">CBS 116435</strain>
    </source>
</reference>
<comment type="function">
    <text evidence="9">RNA helicase.</text>
</comment>
<feature type="short sequence motif" description="Q motif" evidence="8">
    <location>
        <begin position="262"/>
        <end position="290"/>
    </location>
</feature>
<feature type="domain" description="Helicase ATP-binding" evidence="11">
    <location>
        <begin position="315"/>
        <end position="559"/>
    </location>
</feature>
<evidence type="ECO:0000256" key="6">
    <source>
        <dbReference type="ARBA" id="ARBA00022840"/>
    </source>
</evidence>
<dbReference type="InterPro" id="IPR014013">
    <property type="entry name" value="Helic_SF1/SF2_ATP-bd_DinG/Rad3"/>
</dbReference>
<evidence type="ECO:0000259" key="12">
    <source>
        <dbReference type="PROSITE" id="PS51193"/>
    </source>
</evidence>
<feature type="compositionally biased region" description="Basic and acidic residues" evidence="10">
    <location>
        <begin position="61"/>
        <end position="72"/>
    </location>
</feature>
<dbReference type="EMBL" id="MU003765">
    <property type="protein sequence ID" value="KAF2726087.1"/>
    <property type="molecule type" value="Genomic_DNA"/>
</dbReference>
<sequence>MASVLYKRYVPLKKASDNAPTASAVQANAQINSSNSSKRKRESANEGDHVQKGKKSKHPRGNIEGRDGDKAQTSEAAVPVWHQGPPDDESVGAIDSEVAKSDFSHIKNAKKRHRLEKEARKQRKAAEKVHSEGLLNNNDGSESSVIVQQNDDTAEDQDAKQDLEEDFVREGATEAGNSDPNDNEHLRKHTGVMSKFQKAVQQPRNEESSSEKDVTRPQPEMRDLGPLPQPEPILQAPFTADPSSLPAWLARPIRASPESSAKGFNTLGLEPRLVRHLNALSFVHPLPVQEALVPLLMPPTIANKSKRNMASKFLPGSEPVLPDIAVSAPTGSGKTLAYLLPIIESLKQTSPFRKLRAIVIVPTRDLVQQVRAVAEALAKGSGIQVGTAVNDGKTKFSDEQSKLITKGKYWNQQEYDEIMHKQHLRNYPPHELHKTTDLEALLPLSSTDEQRMKDIMMLPSGFVTTYTPTVDLLLATPGRLLEHINRTPGFSLENLDWLVLDEADKLLEQQYDGFLQRVNYLLPSSSVTQRGCRKVMLSATMTRDVSKLSALKLRWPRLVIVGDEEERISTGNAEEIELDYEGRFSLPPTLQEFCIPIGDASEKPLLLLKLLESQMLREGSNAEPLVNTPGSALEDDESASSGASSDSDDTSSLSSSSINSNPSDDSSDDDDSSSSDEESVSSASTQSSIITARHQPSPPDLPTLLPAPTLLIFTSTSTSTARLTHLLRALRPTLAPSIVPLTKSQHLPNQTHPPTVPIIAITTDRTSRGLDSILSRPVTHVIQYDVPRSLRDYVHRAGRSARAGRSGENWSFYESHQARWFVKEVLKSEKIKRKHEVEKVKVVIDEGEQAEEDRSKFVDAVETMRGLVFGKSQP</sequence>
<organism evidence="15 16">
    <name type="scientific">Polychaeton citri CBS 116435</name>
    <dbReference type="NCBI Taxonomy" id="1314669"/>
    <lineage>
        <taxon>Eukaryota</taxon>
        <taxon>Fungi</taxon>
        <taxon>Dikarya</taxon>
        <taxon>Ascomycota</taxon>
        <taxon>Pezizomycotina</taxon>
        <taxon>Dothideomycetes</taxon>
        <taxon>Dothideomycetidae</taxon>
        <taxon>Capnodiales</taxon>
        <taxon>Capnodiaceae</taxon>
        <taxon>Polychaeton</taxon>
    </lineage>
</organism>
<evidence type="ECO:0000259" key="13">
    <source>
        <dbReference type="PROSITE" id="PS51194"/>
    </source>
</evidence>
<keyword evidence="16" id="KW-1185">Reference proteome</keyword>
<keyword evidence="4 9" id="KW-0378">Hydrolase</keyword>
<feature type="compositionally biased region" description="Basic and acidic residues" evidence="10">
    <location>
        <begin position="42"/>
        <end position="51"/>
    </location>
</feature>
<feature type="domain" description="DEAD-box RNA helicase Q" evidence="14">
    <location>
        <begin position="262"/>
        <end position="290"/>
    </location>
</feature>
<dbReference type="InterPro" id="IPR014014">
    <property type="entry name" value="RNA_helicase_DEAD_Q_motif"/>
</dbReference>
<dbReference type="GO" id="GO:0005524">
    <property type="term" value="F:ATP binding"/>
    <property type="evidence" value="ECO:0007669"/>
    <property type="project" value="UniProtKB-UniRule"/>
</dbReference>
<dbReference type="InterPro" id="IPR011545">
    <property type="entry name" value="DEAD/DEAH_box_helicase_dom"/>
</dbReference>
<dbReference type="InterPro" id="IPR014001">
    <property type="entry name" value="Helicase_ATP-bd"/>
</dbReference>
<dbReference type="GO" id="GO:0006364">
    <property type="term" value="P:rRNA processing"/>
    <property type="evidence" value="ECO:0007669"/>
    <property type="project" value="UniProtKB-KW"/>
</dbReference>
<dbReference type="GO" id="GO:0005730">
    <property type="term" value="C:nucleolus"/>
    <property type="evidence" value="ECO:0007669"/>
    <property type="project" value="UniProtKB-SubCell"/>
</dbReference>
<proteinExistence type="inferred from homology"/>
<evidence type="ECO:0000256" key="3">
    <source>
        <dbReference type="ARBA" id="ARBA00022741"/>
    </source>
</evidence>
<keyword evidence="2" id="KW-0698">rRNA processing</keyword>
<keyword evidence="5 9" id="KW-0347">Helicase</keyword>
<feature type="region of interest" description="Disordered" evidence="10">
    <location>
        <begin position="619"/>
        <end position="702"/>
    </location>
</feature>
<dbReference type="SUPFAM" id="SSF52540">
    <property type="entry name" value="P-loop containing nucleoside triphosphate hydrolases"/>
    <property type="match status" value="2"/>
</dbReference>
<evidence type="ECO:0000256" key="5">
    <source>
        <dbReference type="ARBA" id="ARBA00022806"/>
    </source>
</evidence>
<comment type="domain">
    <text evidence="9">The Q motif is unique to and characteristic of the DEAD box family of RNA helicases and controls ATP binding and hydrolysis.</text>
</comment>
<feature type="compositionally biased region" description="Acidic residues" evidence="10">
    <location>
        <begin position="665"/>
        <end position="679"/>
    </location>
</feature>
<keyword evidence="6 9" id="KW-0067">ATP-binding</keyword>
<dbReference type="PANTHER" id="PTHR24031">
    <property type="entry name" value="RNA HELICASE"/>
    <property type="match status" value="1"/>
</dbReference>
<feature type="compositionally biased region" description="Basic and acidic residues" evidence="10">
    <location>
        <begin position="204"/>
        <end position="223"/>
    </location>
</feature>
<comment type="subcellular location">
    <subcellularLocation>
        <location evidence="1">Nucleus</location>
        <location evidence="1">Nucleolus</location>
    </subcellularLocation>
</comment>
<accession>A0A9P4URW2</accession>
<feature type="compositionally biased region" description="Basic and acidic residues" evidence="10">
    <location>
        <begin position="115"/>
        <end position="131"/>
    </location>
</feature>
<feature type="domain" description="Helicase ATP-binding" evidence="12">
    <location>
        <begin position="292"/>
        <end position="570"/>
    </location>
</feature>
<dbReference type="AlphaFoldDB" id="A0A9P4URW2"/>
<keyword evidence="7 9" id="KW-0694">RNA-binding</keyword>
<dbReference type="GO" id="GO:0016787">
    <property type="term" value="F:hydrolase activity"/>
    <property type="evidence" value="ECO:0007669"/>
    <property type="project" value="UniProtKB-KW"/>
</dbReference>
<comment type="caution">
    <text evidence="15">The sequence shown here is derived from an EMBL/GenBank/DDBJ whole genome shotgun (WGS) entry which is preliminary data.</text>
</comment>
<evidence type="ECO:0000256" key="4">
    <source>
        <dbReference type="ARBA" id="ARBA00022801"/>
    </source>
</evidence>
<evidence type="ECO:0000256" key="10">
    <source>
        <dbReference type="SAM" id="MobiDB-lite"/>
    </source>
</evidence>
<comment type="catalytic activity">
    <reaction evidence="9">
        <text>ATP + H2O = ADP + phosphate + H(+)</text>
        <dbReference type="Rhea" id="RHEA:13065"/>
        <dbReference type="ChEBI" id="CHEBI:15377"/>
        <dbReference type="ChEBI" id="CHEBI:15378"/>
        <dbReference type="ChEBI" id="CHEBI:30616"/>
        <dbReference type="ChEBI" id="CHEBI:43474"/>
        <dbReference type="ChEBI" id="CHEBI:456216"/>
        <dbReference type="EC" id="3.6.4.13"/>
    </reaction>
</comment>
<evidence type="ECO:0000256" key="7">
    <source>
        <dbReference type="ARBA" id="ARBA00022884"/>
    </source>
</evidence>
<dbReference type="InterPro" id="IPR001650">
    <property type="entry name" value="Helicase_C-like"/>
</dbReference>
<dbReference type="PROSITE" id="PS51193">
    <property type="entry name" value="HELICASE_ATP_BIND_2"/>
    <property type="match status" value="1"/>
</dbReference>
<feature type="compositionally biased region" description="Basic and acidic residues" evidence="10">
    <location>
        <begin position="157"/>
        <end position="172"/>
    </location>
</feature>
<dbReference type="PROSITE" id="PS00039">
    <property type="entry name" value="DEAD_ATP_HELICASE"/>
    <property type="match status" value="1"/>
</dbReference>
<feature type="region of interest" description="Disordered" evidence="10">
    <location>
        <begin position="11"/>
        <end position="240"/>
    </location>
</feature>